<dbReference type="EMBL" id="MU854897">
    <property type="protein sequence ID" value="KAK4031291.1"/>
    <property type="molecule type" value="Genomic_DNA"/>
</dbReference>
<name>A0AAN6P3X6_9PEZI</name>
<reference evidence="2" key="1">
    <citation type="journal article" date="2023" name="Mol. Phylogenet. Evol.">
        <title>Genome-scale phylogeny and comparative genomics of the fungal order Sordariales.</title>
        <authorList>
            <person name="Hensen N."/>
            <person name="Bonometti L."/>
            <person name="Westerberg I."/>
            <person name="Brannstrom I.O."/>
            <person name="Guillou S."/>
            <person name="Cros-Aarteil S."/>
            <person name="Calhoun S."/>
            <person name="Haridas S."/>
            <person name="Kuo A."/>
            <person name="Mondo S."/>
            <person name="Pangilinan J."/>
            <person name="Riley R."/>
            <person name="LaButti K."/>
            <person name="Andreopoulos B."/>
            <person name="Lipzen A."/>
            <person name="Chen C."/>
            <person name="Yan M."/>
            <person name="Daum C."/>
            <person name="Ng V."/>
            <person name="Clum A."/>
            <person name="Steindorff A."/>
            <person name="Ohm R.A."/>
            <person name="Martin F."/>
            <person name="Silar P."/>
            <person name="Natvig D.O."/>
            <person name="Lalanne C."/>
            <person name="Gautier V."/>
            <person name="Ament-Velasquez S.L."/>
            <person name="Kruys A."/>
            <person name="Hutchinson M.I."/>
            <person name="Powell A.J."/>
            <person name="Barry K."/>
            <person name="Miller A.N."/>
            <person name="Grigoriev I.V."/>
            <person name="Debuchy R."/>
            <person name="Gladieux P."/>
            <person name="Hiltunen Thoren M."/>
            <person name="Johannesson H."/>
        </authorList>
    </citation>
    <scope>NUCLEOTIDE SEQUENCE [LARGE SCALE GENOMIC DNA]</scope>
    <source>
        <strain evidence="2">CBS 284.82</strain>
    </source>
</reference>
<accession>A0AAN6P3X6</accession>
<dbReference type="AlphaFoldDB" id="A0AAN6P3X6"/>
<feature type="non-terminal residue" evidence="1">
    <location>
        <position position="1"/>
    </location>
</feature>
<evidence type="ECO:0000313" key="2">
    <source>
        <dbReference type="Proteomes" id="UP001303115"/>
    </source>
</evidence>
<protein>
    <submittedName>
        <fullName evidence="1">Uncharacterized protein</fullName>
    </submittedName>
</protein>
<keyword evidence="2" id="KW-1185">Reference proteome</keyword>
<organism evidence="1 2">
    <name type="scientific">Parachaetomium inaequale</name>
    <dbReference type="NCBI Taxonomy" id="2588326"/>
    <lineage>
        <taxon>Eukaryota</taxon>
        <taxon>Fungi</taxon>
        <taxon>Dikarya</taxon>
        <taxon>Ascomycota</taxon>
        <taxon>Pezizomycotina</taxon>
        <taxon>Sordariomycetes</taxon>
        <taxon>Sordariomycetidae</taxon>
        <taxon>Sordariales</taxon>
        <taxon>Chaetomiaceae</taxon>
        <taxon>Parachaetomium</taxon>
    </lineage>
</organism>
<proteinExistence type="predicted"/>
<dbReference type="Proteomes" id="UP001303115">
    <property type="component" value="Unassembled WGS sequence"/>
</dbReference>
<comment type="caution">
    <text evidence="1">The sequence shown here is derived from an EMBL/GenBank/DDBJ whole genome shotgun (WGS) entry which is preliminary data.</text>
</comment>
<dbReference type="PANTHER" id="PTHR38663:SF1">
    <property type="entry name" value="L-ORNITHINE N(5)-MONOOXYGENASE"/>
    <property type="match status" value="1"/>
</dbReference>
<evidence type="ECO:0000313" key="1">
    <source>
        <dbReference type="EMBL" id="KAK4031291.1"/>
    </source>
</evidence>
<sequence length="213" mass="23060">GQIRQVEQARFWQAESDEERLALLREARGGGGGGGGTGSVTPRYWGVLKRHLESGRLRLMERVRLVGARFEAEPEVETPVSPPLPPMDWIYFATGVESDFATLPCLQSMLERHLIEGCGGFPCLNDDLMWKDGVPLFVAGKLAALKLGPSAPNLGGARLAAERIGWGVEEAVRKGCGLLHGGVGRDDNREEAELVGYARGTGYMFGSMTEMSS</sequence>
<dbReference type="PANTHER" id="PTHR38663">
    <property type="match status" value="1"/>
</dbReference>
<gene>
    <name evidence="1" type="ORF">C8A01DRAFT_21471</name>
</gene>